<feature type="compositionally biased region" description="Polar residues" evidence="1">
    <location>
        <begin position="449"/>
        <end position="459"/>
    </location>
</feature>
<gene>
    <name evidence="2" type="ORF">Q9L58_002022</name>
</gene>
<feature type="region of interest" description="Disordered" evidence="1">
    <location>
        <begin position="683"/>
        <end position="786"/>
    </location>
</feature>
<feature type="region of interest" description="Disordered" evidence="1">
    <location>
        <begin position="434"/>
        <end position="484"/>
    </location>
</feature>
<evidence type="ECO:0000313" key="2">
    <source>
        <dbReference type="EMBL" id="KAL0638971.1"/>
    </source>
</evidence>
<sequence length="1487" mass="165353">MPPKRPTRAIPIINPDPSQPPHPPPLPTIKTIPENSRINSAYQYLKPTLEKIDPARIPIAFPDIEDFTRIDPLDHILTRLFLPQKCENTTSEERFAAFYTSITSPEWDLAFKWKICLEMNAHTLKTLHTTQGADAVVSLAMKRWLQRILGYTLEETWVFTARHSNVRQLDALGLSAVHGDNPKAPPVYHLSEQQSSNHNWAPPYGVYHNRGNIYNPQRAPLPPGSPLQGPQFQGSYSQGVLTPRSIPSLLQRKPHHTTSLPYIYPTPPNPGTRPPQPKPSHKSFTTQERYFLRRPSITATRPSSPVPNPSGRNTPPHKRLPKINKKRLTDEENIEESDMHSGVGPVVNSWMKAEQNVVPILAAETWTKGKEQGQKEGHKALAINQPEQKPPHYVASGPESNKTRHLRHVLQGEGMEGNTSALQPQEYVESTIDKSYKKKGKQKKVADIQTDQITSNNPTAPQPSKGKGPATNTPITGSQSSSHLAVKPLPNRKKQAKQVAGQILQPTNMDSSSTIYDSITPSRKNLKVTSLTLQPKNPENKYHTSRQAAPEVAIPENDIDEPITNAQTSIKNKNTKKPKPKDQVSVLVKVEGTTNKLPPAQIKVLLGASKILVKPQVNPNQENDHKGLPENGEDSSNKVSGPQHPRQVDNLASREKLSAAHNLIPKGSSWLTNGPGLPGFVKSKVSISSGSPEHNNAKTASGINRRNTDSKSPTPVKASGTTITYPRPLVSTKAPDGSGSIPHKNTRQPPPPLSVPSVTPKNPDWAPTTTDIDGNSSTSGGVSIKPSNFICPDTLLSSPPDYAKAASGPNGRNMDQKLHTAPTSPSKNSTASVETTKTVIAPTKSTAPPPLPPTPTKGSPPGATHLRSSKSWSSIVTGNATDLNAINKSFPRNTITIEGFPELVTPLTMLPRAPHESLDEAGTNQKLSLSAIAEPFEPVGPRHAVSTDSYLKINSSSQPVLHNYTSVHPVAPSVMQRPTSVRPVMPILLPQTQIEYISFPFDCILGDFYDSPEFTKYLNKSYNELLFKENYLRAQYQRISEIFVEEWDYISAPQRKAIVAKALSNLSERVDKVQLSDGIGVNKSLRSFGLTKSPPPTTSLLHKPTNPNLRDAYLRGAPANEETNEETNEGGSKLINKAYLKWRAEYCFDCDPDPLCISPDWLYSIISRLLGMPNTLRHRFGPGEYDRNCDSSVTSNHKDYSTLEKPGLWCPDDCPDCKEAEDTGWPTELTFVRNFTKDSCHSSSRLRSPMLERFPDEIEAQERYLPPETSSSQTQNFSTDRESPLMFSQLSILKKARLMSNRFTDPIFARSDKWKTANPGRAKFMELMGIDIALFHCELIQEILQIFGEVRRDRVWIALPTIGDYYEGLPKIPTQPIRGRPATRSPGEGSSRVRTSIMRDSLDEKQRKKKREDVHICVLGERKRVWEFVNEVQRTMDWKVAGLKLVDRDTDREVERAYDGGLWTIPVPPSEKEMLEREFAKLRVWNK</sequence>
<evidence type="ECO:0000256" key="1">
    <source>
        <dbReference type="SAM" id="MobiDB-lite"/>
    </source>
</evidence>
<feature type="compositionally biased region" description="Pro residues" evidence="1">
    <location>
        <begin position="264"/>
        <end position="278"/>
    </location>
</feature>
<name>A0ABR3GSR1_9PEZI</name>
<evidence type="ECO:0000313" key="3">
    <source>
        <dbReference type="Proteomes" id="UP001447188"/>
    </source>
</evidence>
<feature type="region of interest" description="Disordered" evidence="1">
    <location>
        <begin position="257"/>
        <end position="324"/>
    </location>
</feature>
<feature type="compositionally biased region" description="Basic residues" evidence="1">
    <location>
        <begin position="315"/>
        <end position="324"/>
    </location>
</feature>
<feature type="compositionally biased region" description="Polar residues" evidence="1">
    <location>
        <begin position="470"/>
        <end position="483"/>
    </location>
</feature>
<comment type="caution">
    <text evidence="2">The sequence shown here is derived from an EMBL/GenBank/DDBJ whole genome shotgun (WGS) entry which is preliminary data.</text>
</comment>
<reference evidence="2 3" key="1">
    <citation type="submission" date="2024-02" db="EMBL/GenBank/DDBJ databases">
        <title>Discinaceae phylogenomics.</title>
        <authorList>
            <person name="Dirks A.C."/>
            <person name="James T.Y."/>
        </authorList>
    </citation>
    <scope>NUCLEOTIDE SEQUENCE [LARGE SCALE GENOMIC DNA]</scope>
    <source>
        <strain evidence="2 3">ACD0624</strain>
    </source>
</reference>
<dbReference type="Proteomes" id="UP001447188">
    <property type="component" value="Unassembled WGS sequence"/>
</dbReference>
<proteinExistence type="predicted"/>
<feature type="region of interest" description="Disordered" evidence="1">
    <location>
        <begin position="615"/>
        <end position="648"/>
    </location>
</feature>
<feature type="region of interest" description="Disordered" evidence="1">
    <location>
        <begin position="383"/>
        <end position="403"/>
    </location>
</feature>
<feature type="compositionally biased region" description="Polar residues" evidence="1">
    <location>
        <begin position="767"/>
        <end position="781"/>
    </location>
</feature>
<feature type="region of interest" description="Disordered" evidence="1">
    <location>
        <begin position="211"/>
        <end position="241"/>
    </location>
</feature>
<protein>
    <submittedName>
        <fullName evidence="2">Uncharacterized protein</fullName>
    </submittedName>
</protein>
<feature type="region of interest" description="Disordered" evidence="1">
    <location>
        <begin position="800"/>
        <end position="873"/>
    </location>
</feature>
<keyword evidence="3" id="KW-1185">Reference proteome</keyword>
<feature type="compositionally biased region" description="Polar residues" evidence="1">
    <location>
        <begin position="685"/>
        <end position="724"/>
    </location>
</feature>
<organism evidence="2 3">
    <name type="scientific">Discina gigas</name>
    <dbReference type="NCBI Taxonomy" id="1032678"/>
    <lineage>
        <taxon>Eukaryota</taxon>
        <taxon>Fungi</taxon>
        <taxon>Dikarya</taxon>
        <taxon>Ascomycota</taxon>
        <taxon>Pezizomycotina</taxon>
        <taxon>Pezizomycetes</taxon>
        <taxon>Pezizales</taxon>
        <taxon>Discinaceae</taxon>
        <taxon>Discina</taxon>
    </lineage>
</organism>
<accession>A0ABR3GSR1</accession>
<dbReference type="EMBL" id="JBBBZM010000016">
    <property type="protein sequence ID" value="KAL0638971.1"/>
    <property type="molecule type" value="Genomic_DNA"/>
</dbReference>
<feature type="compositionally biased region" description="Polar residues" evidence="1">
    <location>
        <begin position="1268"/>
        <end position="1278"/>
    </location>
</feature>
<feature type="region of interest" description="Disordered" evidence="1">
    <location>
        <begin position="1373"/>
        <end position="1395"/>
    </location>
</feature>
<feature type="compositionally biased region" description="Low complexity" evidence="1">
    <location>
        <begin position="226"/>
        <end position="235"/>
    </location>
</feature>
<feature type="region of interest" description="Disordered" evidence="1">
    <location>
        <begin position="1"/>
        <end position="25"/>
    </location>
</feature>
<feature type="compositionally biased region" description="Polar residues" evidence="1">
    <location>
        <begin position="821"/>
        <end position="838"/>
    </location>
</feature>
<feature type="region of interest" description="Disordered" evidence="1">
    <location>
        <begin position="1263"/>
        <end position="1282"/>
    </location>
</feature>